<dbReference type="GO" id="GO:0003968">
    <property type="term" value="F:RNA-directed RNA polymerase activity"/>
    <property type="evidence" value="ECO:0007669"/>
    <property type="project" value="UniProtKB-KW"/>
</dbReference>
<dbReference type="OrthoDB" id="6513042at2759"/>
<gene>
    <name evidence="5" type="ORF">SCP_0405270</name>
</gene>
<proteinExistence type="inferred from homology"/>
<dbReference type="InParanoid" id="A0A401GIZ0"/>
<dbReference type="Pfam" id="PF05183">
    <property type="entry name" value="RdRP"/>
    <property type="match status" value="1"/>
</dbReference>
<evidence type="ECO:0000313" key="5">
    <source>
        <dbReference type="EMBL" id="GBE82147.1"/>
    </source>
</evidence>
<dbReference type="EC" id="3.4.-.-" evidence="1"/>
<dbReference type="Pfam" id="PF04389">
    <property type="entry name" value="Peptidase_M28"/>
    <property type="match status" value="1"/>
</dbReference>
<dbReference type="InterPro" id="IPR037457">
    <property type="entry name" value="M28_QC"/>
</dbReference>
<feature type="domain" description="Peptidase M28" evidence="3">
    <location>
        <begin position="1311"/>
        <end position="1559"/>
    </location>
</feature>
<dbReference type="PANTHER" id="PTHR23079">
    <property type="entry name" value="RNA-DEPENDENT RNA POLYMERASE"/>
    <property type="match status" value="1"/>
</dbReference>
<dbReference type="Gene3D" id="3.40.630.10">
    <property type="entry name" value="Zn peptidases"/>
    <property type="match status" value="1"/>
</dbReference>
<dbReference type="GO" id="GO:0016603">
    <property type="term" value="F:glutaminyl-peptide cyclotransferase activity"/>
    <property type="evidence" value="ECO:0007669"/>
    <property type="project" value="InterPro"/>
</dbReference>
<accession>A0A401GIZ0</accession>
<feature type="domain" description="RDRP core" evidence="4">
    <location>
        <begin position="423"/>
        <end position="1001"/>
    </location>
</feature>
<evidence type="ECO:0000256" key="2">
    <source>
        <dbReference type="SAM" id="MobiDB-lite"/>
    </source>
</evidence>
<dbReference type="InterPro" id="IPR057596">
    <property type="entry name" value="RDRP_core"/>
</dbReference>
<protein>
    <recommendedName>
        <fullName evidence="1">Peptide hydrolase</fullName>
        <ecNumber evidence="1">3.4.-.-</ecNumber>
    </recommendedName>
</protein>
<sequence>MELELADVAFDANVWDVKRAIGEVLHGEEFFNPSDPKDRPVNFKVTLNPGRHGINNNGSGLLVLPSRKIGDKFLRWLHGQGNTVHIKDHKLRFFKSRNKPAYGIAHVLDKTPYLPPEIEEEREDILRKLNVGIYVSKVQFGVFYRRKGSPDNASRAFSEEFELSHENKSAGSLSFEYDHKLIRITLGNTMTEEIAHNIAINFSNIRRMAIGFDFGHPFVCFDIIVPPMLEKQRFNRELTGKDWVDGRKFRQRLDSINATHAGVAPYCHQMRVILHDERDMKEFATLCTIAGLQRPIFAKIDSSKEGFYTPKKLYSVRMWLQGFDWPLAFQIEALLRNGLLNTEDILSRLYEPINKLYRQRCDVAPDVLRNFTEALRSRDPRESPVECFERILASSTDLSPIPLPKGMFSCHHITFTPTRIVLEDHQEHFVRVDFRDEDRLQYRWAREVDGTSLLRDRVGGVLKNGFELGGRHFEFLAYSQSALREHAVWFMNPFQHPTEGWVTSQKIRDGLGDFKEIIKAPSKYAARIAQAFTATDPSVKISRDQWKVMPDIGPKSYEFTDGVGTISPQLGDMIWDALCADRSESQRRTIKPSAYQIRFLGFKGMVVIDELLEGVKMCLRPSMKKFESDEKSAMIEIAQAFDRPRPSFLNRPLVMIMEDRGVEKSAFVDLLEKAKAEVYTASDSLTRCIALLKAQSLGPGYRLSFILQCLKAIGMGLEHEKDVQVLDDPFIERLIHYAKNHVLRGMKHAARVPLPESYLLVGVADEGPAYEADGRENVFMLGEGEIFACIQGPDDPEPNYLKGPVMITRSPVVHPGDIQRVRAIGAPPPDQLCSFRNLRNVVVLPSVGVRSLASCLGGGDLDGDEYTLIKYGPLLVTEQIEPASYQSAGTSELDRDSTIEDICDFIVEYINSDVLGLLSTRHLIIADQSKNGTMDKSCLELAQLCSQAVDYPKNGKAVDIHDSPRFLIPYKPDWHQAEVADPRSTDYYESTRALGEMYRRITITPPSVAPTGENAASDGHRPRPLSDSISKALKPYIERQLHRFHNEDKDVADIFDLFHKYRDELRYICMTHALSDAPEVRLTEEEIVVGTILAKCSQHRWRQDRTYRMRLHSSMLARDVRAKLFKQTSTEVPTTGELVYGLSQAWLAWDFSVRNKSLFAANSFGLIALSVICNILEQLPDGLPAQGPAGAMLTTIARWSSLTCLLFCVFVLDLETILPYGQAYRLGQRDFAQLSEDAISSLVSSPDPVRNINPSDPNSHLSRILIPRPPDTENNVIVKDYIMSTLRKLNWHVEEDTFNDTTPYGVKHFTNVIATKDPSAPRRVVLSAHFDSKFLPTYPQSQFVGATDSAAPCAFMLDLAETLDPLLNERSRRLEDGEENDEDVAETTLQLIFFDGEEAFKDWTATDSIYAHKWANTYIAPHAKRRLLPAATTELETIEHLILLDLLGAANPQIRSSFIETAWLFDAMVSAERRLGDSGAFTYGANGATGEWSSFFAPRTASHWGYGGIEDDHIPFLRLGVSILHVIASPFPRVWHTLQDDASALDIPTMRRWNLILRVFMSEYLGLRPDDAKRSSARSVGRAEDDLFLDVELWDNSTMLV</sequence>
<dbReference type="GO" id="GO:0031380">
    <property type="term" value="C:nuclear RNA-directed RNA polymerase complex"/>
    <property type="evidence" value="ECO:0007669"/>
    <property type="project" value="TreeGrafter"/>
</dbReference>
<dbReference type="GO" id="GO:0006508">
    <property type="term" value="P:proteolysis"/>
    <property type="evidence" value="ECO:0007669"/>
    <property type="project" value="UniProtKB-KW"/>
</dbReference>
<evidence type="ECO:0000259" key="3">
    <source>
        <dbReference type="Pfam" id="PF04389"/>
    </source>
</evidence>
<dbReference type="GO" id="GO:0046872">
    <property type="term" value="F:metal ion binding"/>
    <property type="evidence" value="ECO:0007669"/>
    <property type="project" value="UniProtKB-KW"/>
</dbReference>
<keyword evidence="1" id="KW-0378">Hydrolase</keyword>
<comment type="similarity">
    <text evidence="1">Belongs to the peptidase M28 family.</text>
</comment>
<dbReference type="STRING" id="139825.A0A401GIZ0"/>
<dbReference type="Proteomes" id="UP000287166">
    <property type="component" value="Unassembled WGS sequence"/>
</dbReference>
<dbReference type="RefSeq" id="XP_027613060.1">
    <property type="nucleotide sequence ID" value="XM_027757259.1"/>
</dbReference>
<evidence type="ECO:0000259" key="4">
    <source>
        <dbReference type="Pfam" id="PF05183"/>
    </source>
</evidence>
<dbReference type="GO" id="GO:0003723">
    <property type="term" value="F:RNA binding"/>
    <property type="evidence" value="ECO:0007669"/>
    <property type="project" value="UniProtKB-KW"/>
</dbReference>
<keyword evidence="1" id="KW-0479">Metal-binding</keyword>
<dbReference type="InterPro" id="IPR007855">
    <property type="entry name" value="RDRP"/>
</dbReference>
<name>A0A401GIZ0_9APHY</name>
<keyword evidence="1" id="KW-0645">Protease</keyword>
<dbReference type="PANTHER" id="PTHR23079:SF55">
    <property type="entry name" value="RNA-DIRECTED RNA POLYMERASE"/>
    <property type="match status" value="1"/>
</dbReference>
<dbReference type="GO" id="GO:0008233">
    <property type="term" value="F:peptidase activity"/>
    <property type="evidence" value="ECO:0007669"/>
    <property type="project" value="UniProtKB-KW"/>
</dbReference>
<comment type="caution">
    <text evidence="5">The sequence shown here is derived from an EMBL/GenBank/DDBJ whole genome shotgun (WGS) entry which is preliminary data.</text>
</comment>
<keyword evidence="6" id="KW-1185">Reference proteome</keyword>
<dbReference type="GO" id="GO:0030422">
    <property type="term" value="P:siRNA processing"/>
    <property type="evidence" value="ECO:0007669"/>
    <property type="project" value="TreeGrafter"/>
</dbReference>
<evidence type="ECO:0000313" key="6">
    <source>
        <dbReference type="Proteomes" id="UP000287166"/>
    </source>
</evidence>
<dbReference type="EMBL" id="BFAD01000004">
    <property type="protein sequence ID" value="GBE82147.1"/>
    <property type="molecule type" value="Genomic_DNA"/>
</dbReference>
<reference evidence="5 6" key="1">
    <citation type="journal article" date="2018" name="Sci. Rep.">
        <title>Genome sequence of the cauliflower mushroom Sparassis crispa (Hanabiratake) and its association with beneficial usage.</title>
        <authorList>
            <person name="Kiyama R."/>
            <person name="Furutani Y."/>
            <person name="Kawaguchi K."/>
            <person name="Nakanishi T."/>
        </authorList>
    </citation>
    <scope>NUCLEOTIDE SEQUENCE [LARGE SCALE GENOMIC DNA]</scope>
</reference>
<dbReference type="GeneID" id="38779064"/>
<dbReference type="InterPro" id="IPR007484">
    <property type="entry name" value="Peptidase_M28"/>
</dbReference>
<organism evidence="5 6">
    <name type="scientific">Sparassis crispa</name>
    <dbReference type="NCBI Taxonomy" id="139825"/>
    <lineage>
        <taxon>Eukaryota</taxon>
        <taxon>Fungi</taxon>
        <taxon>Dikarya</taxon>
        <taxon>Basidiomycota</taxon>
        <taxon>Agaricomycotina</taxon>
        <taxon>Agaricomycetes</taxon>
        <taxon>Polyporales</taxon>
        <taxon>Sparassidaceae</taxon>
        <taxon>Sparassis</taxon>
    </lineage>
</organism>
<dbReference type="CDD" id="cd03880">
    <property type="entry name" value="M28_QC_like"/>
    <property type="match status" value="1"/>
</dbReference>
<keyword evidence="1" id="KW-0862">Zinc</keyword>
<feature type="region of interest" description="Disordered" evidence="2">
    <location>
        <begin position="1005"/>
        <end position="1025"/>
    </location>
</feature>
<evidence type="ECO:0000256" key="1">
    <source>
        <dbReference type="RuleBase" id="RU361240"/>
    </source>
</evidence>
<dbReference type="SUPFAM" id="SSF53187">
    <property type="entry name" value="Zn-dependent exopeptidases"/>
    <property type="match status" value="1"/>
</dbReference>